<feature type="non-terminal residue" evidence="5">
    <location>
        <position position="1"/>
    </location>
</feature>
<keyword evidence="2" id="KW-0479">Metal-binding</keyword>
<dbReference type="Pfam" id="PF13378">
    <property type="entry name" value="MR_MLE_C"/>
    <property type="match status" value="1"/>
</dbReference>
<evidence type="ECO:0000256" key="3">
    <source>
        <dbReference type="ARBA" id="ARBA00022842"/>
    </source>
</evidence>
<dbReference type="SUPFAM" id="SSF51604">
    <property type="entry name" value="Enolase C-terminal domain-like"/>
    <property type="match status" value="1"/>
</dbReference>
<evidence type="ECO:0000259" key="4">
    <source>
        <dbReference type="Pfam" id="PF13378"/>
    </source>
</evidence>
<accession>A0A382FMG4</accession>
<protein>
    <recommendedName>
        <fullName evidence="4">Enolase C-terminal domain-containing protein</fullName>
    </recommendedName>
</protein>
<reference evidence="5" key="1">
    <citation type="submission" date="2018-05" db="EMBL/GenBank/DDBJ databases">
        <authorList>
            <person name="Lanie J.A."/>
            <person name="Ng W.-L."/>
            <person name="Kazmierczak K.M."/>
            <person name="Andrzejewski T.M."/>
            <person name="Davidsen T.M."/>
            <person name="Wayne K.J."/>
            <person name="Tettelin H."/>
            <person name="Glass J.I."/>
            <person name="Rusch D."/>
            <person name="Podicherti R."/>
            <person name="Tsui H.-C.T."/>
            <person name="Winkler M.E."/>
        </authorList>
    </citation>
    <scope>NUCLEOTIDE SEQUENCE</scope>
</reference>
<organism evidence="5">
    <name type="scientific">marine metagenome</name>
    <dbReference type="NCBI Taxonomy" id="408172"/>
    <lineage>
        <taxon>unclassified sequences</taxon>
        <taxon>metagenomes</taxon>
        <taxon>ecological metagenomes</taxon>
    </lineage>
</organism>
<dbReference type="EMBL" id="UINC01050630">
    <property type="protein sequence ID" value="SVB63822.1"/>
    <property type="molecule type" value="Genomic_DNA"/>
</dbReference>
<dbReference type="GO" id="GO:0016052">
    <property type="term" value="P:carbohydrate catabolic process"/>
    <property type="evidence" value="ECO:0007669"/>
    <property type="project" value="TreeGrafter"/>
</dbReference>
<dbReference type="Gene3D" id="3.20.20.120">
    <property type="entry name" value="Enolase-like C-terminal domain"/>
    <property type="match status" value="1"/>
</dbReference>
<dbReference type="AlphaFoldDB" id="A0A382FMG4"/>
<dbReference type="InterPro" id="IPR036849">
    <property type="entry name" value="Enolase-like_C_sf"/>
</dbReference>
<dbReference type="GO" id="GO:0016836">
    <property type="term" value="F:hydro-lyase activity"/>
    <property type="evidence" value="ECO:0007669"/>
    <property type="project" value="TreeGrafter"/>
</dbReference>
<keyword evidence="3" id="KW-0460">Magnesium</keyword>
<dbReference type="PANTHER" id="PTHR13794:SF58">
    <property type="entry name" value="MITOCHONDRIAL ENOLASE SUPERFAMILY MEMBER 1"/>
    <property type="match status" value="1"/>
</dbReference>
<proteinExistence type="predicted"/>
<dbReference type="GO" id="GO:0000287">
    <property type="term" value="F:magnesium ion binding"/>
    <property type="evidence" value="ECO:0007669"/>
    <property type="project" value="TreeGrafter"/>
</dbReference>
<feature type="domain" description="Enolase C-terminal" evidence="4">
    <location>
        <begin position="3"/>
        <end position="139"/>
    </location>
</feature>
<evidence type="ECO:0000313" key="5">
    <source>
        <dbReference type="EMBL" id="SVB63822.1"/>
    </source>
</evidence>
<dbReference type="PANTHER" id="PTHR13794">
    <property type="entry name" value="ENOLASE SUPERFAMILY, MANDELATE RACEMASE"/>
    <property type="match status" value="1"/>
</dbReference>
<evidence type="ECO:0000256" key="1">
    <source>
        <dbReference type="ARBA" id="ARBA00001946"/>
    </source>
</evidence>
<gene>
    <name evidence="5" type="ORF">METZ01_LOCUS216676</name>
</gene>
<sequence length="152" mass="16989">WELEWTKQVTDALKLDVTGGEQDCDLSTWKRIIEMRAVDVVQPDVCYLGGLTRTLKVAEMARQAGIPCTPHSANLSLVTVFTLHLMGALENAGPYVEFSIEGPEYYPWQYDIYEPALVAKDGKVQIPEAPGWGIGINPDFLEKTKYQISTLN</sequence>
<comment type="cofactor">
    <cofactor evidence="1">
        <name>Mg(2+)</name>
        <dbReference type="ChEBI" id="CHEBI:18420"/>
    </cofactor>
</comment>
<dbReference type="InterPro" id="IPR029065">
    <property type="entry name" value="Enolase_C-like"/>
</dbReference>
<dbReference type="InterPro" id="IPR046945">
    <property type="entry name" value="RHMD-like"/>
</dbReference>
<evidence type="ECO:0000256" key="2">
    <source>
        <dbReference type="ARBA" id="ARBA00022723"/>
    </source>
</evidence>
<name>A0A382FMG4_9ZZZZ</name>